<dbReference type="AlphaFoldDB" id="A0ABD1UNY4"/>
<keyword evidence="2" id="KW-1185">Reference proteome</keyword>
<accession>A0ABD1UNY4</accession>
<evidence type="ECO:0000313" key="1">
    <source>
        <dbReference type="EMBL" id="KAL2526705.1"/>
    </source>
</evidence>
<organism evidence="1 2">
    <name type="scientific">Abeliophyllum distichum</name>
    <dbReference type="NCBI Taxonomy" id="126358"/>
    <lineage>
        <taxon>Eukaryota</taxon>
        <taxon>Viridiplantae</taxon>
        <taxon>Streptophyta</taxon>
        <taxon>Embryophyta</taxon>
        <taxon>Tracheophyta</taxon>
        <taxon>Spermatophyta</taxon>
        <taxon>Magnoliopsida</taxon>
        <taxon>eudicotyledons</taxon>
        <taxon>Gunneridae</taxon>
        <taxon>Pentapetalae</taxon>
        <taxon>asterids</taxon>
        <taxon>lamiids</taxon>
        <taxon>Lamiales</taxon>
        <taxon>Oleaceae</taxon>
        <taxon>Forsythieae</taxon>
        <taxon>Abeliophyllum</taxon>
    </lineage>
</organism>
<dbReference type="Proteomes" id="UP001604336">
    <property type="component" value="Unassembled WGS sequence"/>
</dbReference>
<reference evidence="2" key="1">
    <citation type="submission" date="2024-07" db="EMBL/GenBank/DDBJ databases">
        <title>Two chromosome-level genome assemblies of Korean endemic species Abeliophyllum distichum and Forsythia ovata (Oleaceae).</title>
        <authorList>
            <person name="Jang H."/>
        </authorList>
    </citation>
    <scope>NUCLEOTIDE SEQUENCE [LARGE SCALE GENOMIC DNA]</scope>
</reference>
<evidence type="ECO:0000313" key="2">
    <source>
        <dbReference type="Proteomes" id="UP001604336"/>
    </source>
</evidence>
<sequence>MGAHKPLVLECPSSIKYWKEGWFWVPGNWQRVVNDPEPDLNVSSFYGVATSFERGERPTPPLARVMTAKVRQLRSGSSNDIRQNKTIQEISKEATLEEAQNVASNLVDEELSSGEEEPLAKKKRTGGLARARPTFRMIMQGTKPVEDTIGKGKLVEVVETIIVLPPFPKHCYLAMMPAGVNLDDAPTGVGEKRREVVGQTLLEWIKECFHSTVALAESTKLAYEKDRLEIVEAKSQVAILAKTLEDPLNAQKIALEVLETANGKNHRLRDEVAR</sequence>
<protein>
    <submittedName>
        <fullName evidence="1">Uncharacterized protein</fullName>
    </submittedName>
</protein>
<dbReference type="EMBL" id="JBFOLK010000003">
    <property type="protein sequence ID" value="KAL2526705.1"/>
    <property type="molecule type" value="Genomic_DNA"/>
</dbReference>
<comment type="caution">
    <text evidence="1">The sequence shown here is derived from an EMBL/GenBank/DDBJ whole genome shotgun (WGS) entry which is preliminary data.</text>
</comment>
<name>A0ABD1UNY4_9LAMI</name>
<proteinExistence type="predicted"/>
<gene>
    <name evidence="1" type="ORF">Adt_11759</name>
</gene>